<gene>
    <name evidence="1" type="ORF">RRF57_001785</name>
</gene>
<sequence length="64" mass="7258">MELNLLDQEQYLHSRVTPIQISLDSVPMMTPTIGLSSAWERCEGGLEPPALFPSIFSRSYANYR</sequence>
<dbReference type="AlphaFoldDB" id="A0AAN7U5F5"/>
<proteinExistence type="predicted"/>
<keyword evidence="2" id="KW-1185">Reference proteome</keyword>
<dbReference type="EMBL" id="JAWHQM010000003">
    <property type="protein sequence ID" value="KAK5626070.1"/>
    <property type="molecule type" value="Genomic_DNA"/>
</dbReference>
<protein>
    <submittedName>
        <fullName evidence="1">Uncharacterized protein</fullName>
    </submittedName>
</protein>
<organism evidence="1 2">
    <name type="scientific">Xylaria bambusicola</name>
    <dbReference type="NCBI Taxonomy" id="326684"/>
    <lineage>
        <taxon>Eukaryota</taxon>
        <taxon>Fungi</taxon>
        <taxon>Dikarya</taxon>
        <taxon>Ascomycota</taxon>
        <taxon>Pezizomycotina</taxon>
        <taxon>Sordariomycetes</taxon>
        <taxon>Xylariomycetidae</taxon>
        <taxon>Xylariales</taxon>
        <taxon>Xylariaceae</taxon>
        <taxon>Xylaria</taxon>
    </lineage>
</organism>
<evidence type="ECO:0000313" key="2">
    <source>
        <dbReference type="Proteomes" id="UP001305414"/>
    </source>
</evidence>
<dbReference type="Proteomes" id="UP001305414">
    <property type="component" value="Unassembled WGS sequence"/>
</dbReference>
<accession>A0AAN7U5F5</accession>
<name>A0AAN7U5F5_9PEZI</name>
<comment type="caution">
    <text evidence="1">The sequence shown here is derived from an EMBL/GenBank/DDBJ whole genome shotgun (WGS) entry which is preliminary data.</text>
</comment>
<reference evidence="1 2" key="1">
    <citation type="submission" date="2023-10" db="EMBL/GenBank/DDBJ databases">
        <title>Draft genome sequence of Xylaria bambusicola isolate GMP-LS, the root and basal stem rot pathogen of sugarcane in Indonesia.</title>
        <authorList>
            <person name="Selvaraj P."/>
            <person name="Muralishankar V."/>
            <person name="Muruganantham S."/>
            <person name="Sp S."/>
            <person name="Haryani S."/>
            <person name="Lau K.J.X."/>
            <person name="Naqvi N.I."/>
        </authorList>
    </citation>
    <scope>NUCLEOTIDE SEQUENCE [LARGE SCALE GENOMIC DNA]</scope>
    <source>
        <strain evidence="1">GMP-LS</strain>
    </source>
</reference>
<evidence type="ECO:0000313" key="1">
    <source>
        <dbReference type="EMBL" id="KAK5626070.1"/>
    </source>
</evidence>